<dbReference type="RefSeq" id="WP_307279243.1">
    <property type="nucleotide sequence ID" value="NZ_JAUSVX010000012.1"/>
</dbReference>
<dbReference type="InterPro" id="IPR000600">
    <property type="entry name" value="ROK"/>
</dbReference>
<dbReference type="EMBL" id="JAUSVX010000012">
    <property type="protein sequence ID" value="MDQ0472426.1"/>
    <property type="molecule type" value="Genomic_DNA"/>
</dbReference>
<evidence type="ECO:0000313" key="2">
    <source>
        <dbReference type="EMBL" id="MDQ0472426.1"/>
    </source>
</evidence>
<evidence type="ECO:0008006" key="4">
    <source>
        <dbReference type="Google" id="ProtNLM"/>
    </source>
</evidence>
<comment type="caution">
    <text evidence="2">The sequence shown here is derived from an EMBL/GenBank/DDBJ whole genome shotgun (WGS) entry which is preliminary data.</text>
</comment>
<evidence type="ECO:0000256" key="1">
    <source>
        <dbReference type="ARBA" id="ARBA00006479"/>
    </source>
</evidence>
<sequence length="355" mass="37821">MTKARSRQTDQLVIHGALDLPSVKIDSYNLELRDKDGFIGDRATKGAFAEKLDELRKRLRKVGSDPLGRLSTKELGKKELDTLLTKGDADAAAAVHGAIEAFAQDLAEVIRRFLRTDGWKGTERIVAGGGFRESRIGELAIARAGTLLKTEGIAIDLVPIRHHPDEAGLIGALHLMPVWMLTGHDAMLAVDIGGSNIRAGLVAMNLGKAPDLSKAAVVKSELWRHAEEEPSRTAAVERLVAMLQRLIATAGEQKLVLAPLIGIGCPGRIEADGSISRGGQNLPGGNWESGPFNLPKALVTAIPAIAEQQTMVVMHNDAVVQGLSEVPVMQDVKRWAAVTIGTGLGNASYGNKSPS</sequence>
<organism evidence="2 3">
    <name type="scientific">Labrys wisconsinensis</name>
    <dbReference type="NCBI Taxonomy" id="425677"/>
    <lineage>
        <taxon>Bacteria</taxon>
        <taxon>Pseudomonadati</taxon>
        <taxon>Pseudomonadota</taxon>
        <taxon>Alphaproteobacteria</taxon>
        <taxon>Hyphomicrobiales</taxon>
        <taxon>Xanthobacteraceae</taxon>
        <taxon>Labrys</taxon>
    </lineage>
</organism>
<accession>A0ABU0JG20</accession>
<dbReference type="Proteomes" id="UP001242480">
    <property type="component" value="Unassembled WGS sequence"/>
</dbReference>
<proteinExistence type="inferred from homology"/>
<name>A0ABU0JG20_9HYPH</name>
<dbReference type="Gene3D" id="3.30.420.40">
    <property type="match status" value="1"/>
</dbReference>
<dbReference type="CDD" id="cd23763">
    <property type="entry name" value="ASKHA_ATPase_ROK"/>
    <property type="match status" value="1"/>
</dbReference>
<comment type="similarity">
    <text evidence="1">Belongs to the ROK (NagC/XylR) family.</text>
</comment>
<dbReference type="PANTHER" id="PTHR18964">
    <property type="entry name" value="ROK (REPRESSOR, ORF, KINASE) FAMILY"/>
    <property type="match status" value="1"/>
</dbReference>
<dbReference type="PANTHER" id="PTHR18964:SF149">
    <property type="entry name" value="BIFUNCTIONAL UDP-N-ACETYLGLUCOSAMINE 2-EPIMERASE_N-ACETYLMANNOSAMINE KINASE"/>
    <property type="match status" value="1"/>
</dbReference>
<gene>
    <name evidence="2" type="ORF">QO011_005455</name>
</gene>
<reference evidence="2 3" key="1">
    <citation type="submission" date="2023-07" db="EMBL/GenBank/DDBJ databases">
        <title>Genomic Encyclopedia of Type Strains, Phase IV (KMG-IV): sequencing the most valuable type-strain genomes for metagenomic binning, comparative biology and taxonomic classification.</title>
        <authorList>
            <person name="Goeker M."/>
        </authorList>
    </citation>
    <scope>NUCLEOTIDE SEQUENCE [LARGE SCALE GENOMIC DNA]</scope>
    <source>
        <strain evidence="2 3">DSM 19619</strain>
    </source>
</reference>
<keyword evidence="3" id="KW-1185">Reference proteome</keyword>
<protein>
    <recommendedName>
        <fullName evidence="4">Glucokinase</fullName>
    </recommendedName>
</protein>
<evidence type="ECO:0000313" key="3">
    <source>
        <dbReference type="Proteomes" id="UP001242480"/>
    </source>
</evidence>
<dbReference type="SUPFAM" id="SSF53067">
    <property type="entry name" value="Actin-like ATPase domain"/>
    <property type="match status" value="1"/>
</dbReference>
<dbReference type="InterPro" id="IPR043129">
    <property type="entry name" value="ATPase_NBD"/>
</dbReference>